<organism evidence="1 2">
    <name type="scientific">Paramecium primaurelia</name>
    <dbReference type="NCBI Taxonomy" id="5886"/>
    <lineage>
        <taxon>Eukaryota</taxon>
        <taxon>Sar</taxon>
        <taxon>Alveolata</taxon>
        <taxon>Ciliophora</taxon>
        <taxon>Intramacronucleata</taxon>
        <taxon>Oligohymenophorea</taxon>
        <taxon>Peniculida</taxon>
        <taxon>Parameciidae</taxon>
        <taxon>Paramecium</taxon>
    </lineage>
</organism>
<evidence type="ECO:0000313" key="2">
    <source>
        <dbReference type="Proteomes" id="UP000688137"/>
    </source>
</evidence>
<dbReference type="Proteomes" id="UP000688137">
    <property type="component" value="Unassembled WGS sequence"/>
</dbReference>
<comment type="caution">
    <text evidence="1">The sequence shown here is derived from an EMBL/GenBank/DDBJ whole genome shotgun (WGS) entry which is preliminary data.</text>
</comment>
<keyword evidence="2" id="KW-1185">Reference proteome</keyword>
<dbReference type="EMBL" id="CAJJDM010000055">
    <property type="protein sequence ID" value="CAD8076117.1"/>
    <property type="molecule type" value="Genomic_DNA"/>
</dbReference>
<name>A0A8S1M7N0_PARPR</name>
<reference evidence="1" key="1">
    <citation type="submission" date="2021-01" db="EMBL/GenBank/DDBJ databases">
        <authorList>
            <consortium name="Genoscope - CEA"/>
            <person name="William W."/>
        </authorList>
    </citation>
    <scope>NUCLEOTIDE SEQUENCE</scope>
</reference>
<evidence type="ECO:0000313" key="1">
    <source>
        <dbReference type="EMBL" id="CAD8076117.1"/>
    </source>
</evidence>
<dbReference type="AlphaFoldDB" id="A0A8S1M7N0"/>
<gene>
    <name evidence="1" type="ORF">PPRIM_AZ9-3.1.T0550242</name>
</gene>
<dbReference type="OMA" id="NRKMRDF"/>
<accession>A0A8S1M7N0</accession>
<proteinExistence type="predicted"/>
<sequence length="161" mass="18832">MKVSEYLHLYKDNRKMRDFSEYANVLSLTSKSKKENITFTTSDSQCTISKSTNIRQQSPNKYASIAAQRKKLSVGRRLKTSNEDDWEQYAAGQVQFLQQHVKNPIAIVNLNINDNGIHTKNRIYLYQDSNIEQIITNISKQYKLSEKKKYEIRQELLSCFI</sequence>
<protein>
    <submittedName>
        <fullName evidence="1">Uncharacterized protein</fullName>
    </submittedName>
</protein>